<evidence type="ECO:0000313" key="2">
    <source>
        <dbReference type="Proteomes" id="UP000254920"/>
    </source>
</evidence>
<accession>A0A381DI97</accession>
<protein>
    <submittedName>
        <fullName evidence="1">Uncharacterized protein</fullName>
    </submittedName>
</protein>
<dbReference type="Proteomes" id="UP000254920">
    <property type="component" value="Unassembled WGS sequence"/>
</dbReference>
<keyword evidence="2" id="KW-1185">Reference proteome</keyword>
<sequence length="105" mass="12747">MDTNLDMKNIFHKDYLHSVSSYKDYEKIIKPKNKDLCFSIYYANENMSKNNKSLEIECKNKDEIFRNSFLKSKFIPNIDLSLENFDEFYEKRKELFINKLKEILI</sequence>
<gene>
    <name evidence="1" type="ORF">NCTC12475_00599</name>
</gene>
<organism evidence="1 2">
    <name type="scientific">Campylobacter sputorum subsp. sputorum</name>
    <dbReference type="NCBI Taxonomy" id="32024"/>
    <lineage>
        <taxon>Bacteria</taxon>
        <taxon>Pseudomonadati</taxon>
        <taxon>Campylobacterota</taxon>
        <taxon>Epsilonproteobacteria</taxon>
        <taxon>Campylobacterales</taxon>
        <taxon>Campylobacteraceae</taxon>
        <taxon>Campylobacter</taxon>
    </lineage>
</organism>
<dbReference type="EMBL" id="UFVD01000001">
    <property type="protein sequence ID" value="SUX10409.1"/>
    <property type="molecule type" value="Genomic_DNA"/>
</dbReference>
<dbReference type="AlphaFoldDB" id="A0A381DI97"/>
<evidence type="ECO:0000313" key="1">
    <source>
        <dbReference type="EMBL" id="SUX10409.1"/>
    </source>
</evidence>
<reference evidence="1 2" key="1">
    <citation type="submission" date="2018-06" db="EMBL/GenBank/DDBJ databases">
        <authorList>
            <consortium name="Pathogen Informatics"/>
            <person name="Doyle S."/>
        </authorList>
    </citation>
    <scope>NUCLEOTIDE SEQUENCE [LARGE SCALE GENOMIC DNA]</scope>
    <source>
        <strain evidence="1 2">NCTC12475</strain>
    </source>
</reference>
<proteinExistence type="predicted"/>
<name>A0A381DI97_9BACT</name>